<proteinExistence type="predicted"/>
<dbReference type="Proteomes" id="UP000313948">
    <property type="component" value="Chromosome"/>
</dbReference>
<reference evidence="9 10" key="1">
    <citation type="submission" date="2019-05" db="EMBL/GenBank/DDBJ databases">
        <title>Georgenia *** sp. nov., and Georgenia *** sp. nov., isolated from the intestinal contents of plateau pika (Ochotona curzoniae) in the Qinghai-Tibet plateau of China.</title>
        <authorList>
            <person name="Tian Z."/>
        </authorList>
    </citation>
    <scope>NUCLEOTIDE SEQUENCE [LARGE SCALE GENOMIC DNA]</scope>
    <source>
        <strain evidence="9 10">Z294</strain>
    </source>
</reference>
<evidence type="ECO:0000256" key="4">
    <source>
        <dbReference type="ARBA" id="ARBA00022692"/>
    </source>
</evidence>
<evidence type="ECO:0000256" key="3">
    <source>
        <dbReference type="ARBA" id="ARBA00022475"/>
    </source>
</evidence>
<keyword evidence="5 7" id="KW-1133">Transmembrane helix</keyword>
<name>A0ABX5VN19_9MICO</name>
<evidence type="ECO:0000256" key="5">
    <source>
        <dbReference type="ARBA" id="ARBA00022989"/>
    </source>
</evidence>
<evidence type="ECO:0000313" key="10">
    <source>
        <dbReference type="Proteomes" id="UP000313948"/>
    </source>
</evidence>
<dbReference type="PANTHER" id="PTHR47371:SF3">
    <property type="entry name" value="PHOSPHOGLYCEROL TRANSFERASE I"/>
    <property type="match status" value="1"/>
</dbReference>
<evidence type="ECO:0000256" key="2">
    <source>
        <dbReference type="ARBA" id="ARBA00004936"/>
    </source>
</evidence>
<keyword evidence="4 7" id="KW-0812">Transmembrane</keyword>
<sequence length="636" mass="68805">MTTTDEDHAPSPGSRRLLLVARTVLLPLALTVLLAVALARGIELVHVQTEPWQEPAERWASLPGRLHLLGALTVWPFVALLLALTGSLWATALLSLAAGAVIAVADHEKMTMRGEPLFPSDIAYLANPGLLLDSAGISTPLAVGAVVLLLGALAAVALLSWRRRDRRSPTERRWRWATRAALGPAAVVGIVVVSGFNESDNPLREAYEDIPITWASWNQVQNYAENGFVAGALYNLPGEAMARPEGYDAERMAEVVATYEQVAAAANADRDPGALDDVNVVLVLAESFTDPTRLAGLEVAEDPIPFTRSLMERTPSGTMLSSGFGGGTANVEFEVLTGMAVAGFEPQMHAPYPMLIPHQESFPSVVHRLGGNHGTLTVHPYAAGFYRRETVYPRLGFERSIFRDGMTHQDRVDADMHISDAATYAEVLDQLDASQAPLLVNVVTMQNHSPYLGNHLDPIEVSGAFGDDAAEEVGQYLRGLRHSDDALADFLAELASREEETVVLLYGDHLPAMYPDEVRSANDDQTLRETPWLLWANTGLTGLDVPPVLGPNHLVTQLLTATGAPLTPFDALLTELAGEVAAEEAGIVLDGQGRQVDPEDLSPRAQELLEDYRLVQYDLSVGERYALDRLLEVPGD</sequence>
<dbReference type="PANTHER" id="PTHR47371">
    <property type="entry name" value="LIPOTEICHOIC ACID SYNTHASE"/>
    <property type="match status" value="1"/>
</dbReference>
<evidence type="ECO:0000256" key="7">
    <source>
        <dbReference type="SAM" id="Phobius"/>
    </source>
</evidence>
<keyword evidence="6 7" id="KW-0472">Membrane</keyword>
<dbReference type="RefSeq" id="WP_139948327.1">
    <property type="nucleotide sequence ID" value="NZ_CP040899.1"/>
</dbReference>
<feature type="transmembrane region" description="Helical" evidence="7">
    <location>
        <begin position="137"/>
        <end position="159"/>
    </location>
</feature>
<accession>A0ABX5VN19</accession>
<organism evidence="9 10">
    <name type="scientific">Georgenia wutianyii</name>
    <dbReference type="NCBI Taxonomy" id="2585135"/>
    <lineage>
        <taxon>Bacteria</taxon>
        <taxon>Bacillati</taxon>
        <taxon>Actinomycetota</taxon>
        <taxon>Actinomycetes</taxon>
        <taxon>Micrococcales</taxon>
        <taxon>Bogoriellaceae</taxon>
        <taxon>Georgenia</taxon>
    </lineage>
</organism>
<evidence type="ECO:0000256" key="1">
    <source>
        <dbReference type="ARBA" id="ARBA00004651"/>
    </source>
</evidence>
<dbReference type="InterPro" id="IPR000917">
    <property type="entry name" value="Sulfatase_N"/>
</dbReference>
<feature type="transmembrane region" description="Helical" evidence="7">
    <location>
        <begin position="62"/>
        <end position="81"/>
    </location>
</feature>
<dbReference type="InterPro" id="IPR017850">
    <property type="entry name" value="Alkaline_phosphatase_core_sf"/>
</dbReference>
<evidence type="ECO:0000259" key="8">
    <source>
        <dbReference type="Pfam" id="PF00884"/>
    </source>
</evidence>
<dbReference type="Pfam" id="PF00884">
    <property type="entry name" value="Sulfatase"/>
    <property type="match status" value="1"/>
</dbReference>
<comment type="subcellular location">
    <subcellularLocation>
        <location evidence="1">Cell membrane</location>
        <topology evidence="1">Multi-pass membrane protein</topology>
    </subcellularLocation>
</comment>
<dbReference type="EMBL" id="CP040899">
    <property type="protein sequence ID" value="QDB79091.1"/>
    <property type="molecule type" value="Genomic_DNA"/>
</dbReference>
<keyword evidence="3" id="KW-1003">Cell membrane</keyword>
<evidence type="ECO:0000256" key="6">
    <source>
        <dbReference type="ARBA" id="ARBA00023136"/>
    </source>
</evidence>
<protein>
    <submittedName>
        <fullName evidence="9">LTA synthase family protein</fullName>
    </submittedName>
</protein>
<feature type="transmembrane region" description="Helical" evidence="7">
    <location>
        <begin position="24"/>
        <end position="42"/>
    </location>
</feature>
<dbReference type="CDD" id="cd16015">
    <property type="entry name" value="LTA_synthase"/>
    <property type="match status" value="1"/>
</dbReference>
<evidence type="ECO:0000313" key="9">
    <source>
        <dbReference type="EMBL" id="QDB79091.1"/>
    </source>
</evidence>
<comment type="pathway">
    <text evidence="2">Cell wall biogenesis; lipoteichoic acid biosynthesis.</text>
</comment>
<dbReference type="InterPro" id="IPR050448">
    <property type="entry name" value="OpgB/LTA_synthase_biosynth"/>
</dbReference>
<keyword evidence="10" id="KW-1185">Reference proteome</keyword>
<gene>
    <name evidence="9" type="ORF">FE251_06690</name>
</gene>
<dbReference type="Gene3D" id="3.40.720.10">
    <property type="entry name" value="Alkaline Phosphatase, subunit A"/>
    <property type="match status" value="1"/>
</dbReference>
<dbReference type="SUPFAM" id="SSF53649">
    <property type="entry name" value="Alkaline phosphatase-like"/>
    <property type="match status" value="1"/>
</dbReference>
<feature type="domain" description="Sulfatase N-terminal" evidence="8">
    <location>
        <begin position="279"/>
        <end position="563"/>
    </location>
</feature>
<feature type="transmembrane region" description="Helical" evidence="7">
    <location>
        <begin position="180"/>
        <end position="196"/>
    </location>
</feature>